<dbReference type="SUPFAM" id="SSF53822">
    <property type="entry name" value="Periplasmic binding protein-like I"/>
    <property type="match status" value="1"/>
</dbReference>
<dbReference type="InterPro" id="IPR028082">
    <property type="entry name" value="Peripla_BP_I"/>
</dbReference>
<dbReference type="PANTHER" id="PTHR30483">
    <property type="entry name" value="LEUCINE-SPECIFIC-BINDING PROTEIN"/>
    <property type="match status" value="1"/>
</dbReference>
<evidence type="ECO:0000256" key="1">
    <source>
        <dbReference type="ARBA" id="ARBA00010062"/>
    </source>
</evidence>
<gene>
    <name evidence="5" type="ORF">CHK_2145</name>
</gene>
<comment type="similarity">
    <text evidence="1">Belongs to the leucine-binding protein family.</text>
</comment>
<evidence type="ECO:0000313" key="6">
    <source>
        <dbReference type="Proteomes" id="UP000034076"/>
    </source>
</evidence>
<protein>
    <submittedName>
        <fullName evidence="5">Branched-chain amino acid ABC transporter, amino acid-binding protein</fullName>
    </submittedName>
</protein>
<feature type="domain" description="Leucine-binding protein" evidence="4">
    <location>
        <begin position="65"/>
        <end position="419"/>
    </location>
</feature>
<keyword evidence="6" id="KW-1185">Reference proteome</keyword>
<dbReference type="PANTHER" id="PTHR30483:SF6">
    <property type="entry name" value="PERIPLASMIC BINDING PROTEIN OF ABC TRANSPORTER FOR NATURAL AMINO ACIDS"/>
    <property type="match status" value="1"/>
</dbReference>
<accession>A0A0M2NI32</accession>
<feature type="chain" id="PRO_5039003564" evidence="3">
    <location>
        <begin position="22"/>
        <end position="459"/>
    </location>
</feature>
<keyword evidence="2 3" id="KW-0732">Signal</keyword>
<dbReference type="STRING" id="270498.CHK_2145"/>
<organism evidence="5 6">
    <name type="scientific">Christensenella hongkongensis</name>
    <dbReference type="NCBI Taxonomy" id="270498"/>
    <lineage>
        <taxon>Bacteria</taxon>
        <taxon>Bacillati</taxon>
        <taxon>Bacillota</taxon>
        <taxon>Clostridia</taxon>
        <taxon>Christensenellales</taxon>
        <taxon>Christensenellaceae</taxon>
        <taxon>Christensenella</taxon>
    </lineage>
</organism>
<evidence type="ECO:0000256" key="2">
    <source>
        <dbReference type="ARBA" id="ARBA00022729"/>
    </source>
</evidence>
<feature type="signal peptide" evidence="3">
    <location>
        <begin position="1"/>
        <end position="21"/>
    </location>
</feature>
<dbReference type="InterPro" id="IPR051010">
    <property type="entry name" value="BCAA_transport"/>
</dbReference>
<evidence type="ECO:0000313" key="5">
    <source>
        <dbReference type="EMBL" id="KKI50082.1"/>
    </source>
</evidence>
<comment type="caution">
    <text evidence="5">The sequence shown here is derived from an EMBL/GenBank/DDBJ whole genome shotgun (WGS) entry which is preliminary data.</text>
</comment>
<dbReference type="Pfam" id="PF13458">
    <property type="entry name" value="Peripla_BP_6"/>
    <property type="match status" value="1"/>
</dbReference>
<dbReference type="AlphaFoldDB" id="A0A0M2NI32"/>
<evidence type="ECO:0000259" key="4">
    <source>
        <dbReference type="Pfam" id="PF13458"/>
    </source>
</evidence>
<name>A0A0M2NI32_9FIRM</name>
<dbReference type="InterPro" id="IPR028081">
    <property type="entry name" value="Leu-bd"/>
</dbReference>
<reference evidence="5 6" key="1">
    <citation type="submission" date="2015-04" db="EMBL/GenBank/DDBJ databases">
        <title>Draft genome sequence of bacteremic isolate Catabacter hongkongensis type strain HKU16T.</title>
        <authorList>
            <person name="Lau S.K."/>
            <person name="Teng J.L."/>
            <person name="Huang Y."/>
            <person name="Curreem S.O."/>
            <person name="Tsui S.K."/>
            <person name="Woo P.C."/>
        </authorList>
    </citation>
    <scope>NUCLEOTIDE SEQUENCE [LARGE SCALE GENOMIC DNA]</scope>
    <source>
        <strain evidence="5 6">HKU16</strain>
    </source>
</reference>
<dbReference type="Gene3D" id="3.40.50.2300">
    <property type="match status" value="2"/>
</dbReference>
<dbReference type="RefSeq" id="WP_046443985.1">
    <property type="nucleotide sequence ID" value="NZ_LAYJ01000112.1"/>
</dbReference>
<proteinExistence type="inferred from homology"/>
<dbReference type="Proteomes" id="UP000034076">
    <property type="component" value="Unassembled WGS sequence"/>
</dbReference>
<dbReference type="EMBL" id="LAYJ01000112">
    <property type="protein sequence ID" value="KKI50082.1"/>
    <property type="molecule type" value="Genomic_DNA"/>
</dbReference>
<evidence type="ECO:0000256" key="3">
    <source>
        <dbReference type="SAM" id="SignalP"/>
    </source>
</evidence>
<sequence>MKSKNLKVLCLVIVIALFAVAAFGCGAPAADGGAATPGGAAAGDGSGAAASEGGAKAGASGNKVLKIGVDDSLTGTGAPYGLPAANAVKLGASEVNAEGGIKIGDETYDIEVITYDNKSDATEGVSTIQKLMDVDNVNYVLGWSSSTSTISAAQQIPGKEITMLVGNARSPQILLYSPGNTFRSATANCYDPVSDCQYIKDNLGVSKVAVLAFFNDTGYSVHANNVIDAFEKIGVEVVAQETMNAGDLDLLSQMTNIANSGADGLYMAGNIEESAMALRQLRELGSTIPMITYSSGTGPQWLETCTNDQMDGSYAIRPQVAEEGGENGEQSDAFIKKYEEMFGENPSQTATNGYDNFWILMAALQKAGTTEWESVNNAIKELKVEDLDPRVIIEYTPLDGGLLFDDLGQAYHPYTVSKWSMDEQNWAYEDTIGKDIGPDFLHNYLKEYCEQEGIEFPGK</sequence>
<dbReference type="PROSITE" id="PS51257">
    <property type="entry name" value="PROKAR_LIPOPROTEIN"/>
    <property type="match status" value="1"/>
</dbReference>
<dbReference type="OrthoDB" id="9783240at2"/>